<evidence type="ECO:0008006" key="3">
    <source>
        <dbReference type="Google" id="ProtNLM"/>
    </source>
</evidence>
<gene>
    <name evidence="1" type="ORF">OEA41_002495</name>
</gene>
<dbReference type="EMBL" id="JASNWA010000006">
    <property type="protein sequence ID" value="KAK3175248.1"/>
    <property type="molecule type" value="Genomic_DNA"/>
</dbReference>
<sequence length="185" mass="20447">MPTYLLSLPNELLYPVIQLVPFEDIEAFSLSCLTIHRNAQSKLHEHRDRKSKLMTIAVGGLETSWRMGVHALLTLSEMLAYPEKTLHPKTLIVGAIYPDPVALWMISDIDDGNETPATGTICAIVNEVKDELKSKAFDIHQWSFPTIPALGPRRGSIQSSPAMNTLPWLYSKAVNGAPNIDALSV</sequence>
<comment type="caution">
    <text evidence="1">The sequence shown here is derived from an EMBL/GenBank/DDBJ whole genome shotgun (WGS) entry which is preliminary data.</text>
</comment>
<reference evidence="1" key="1">
    <citation type="submission" date="2022-11" db="EMBL/GenBank/DDBJ databases">
        <title>Chromosomal genome sequence assembly and mating type (MAT) locus characterization of the leprose asexual lichenized fungus Lepraria neglecta (Nyl.) Erichsen.</title>
        <authorList>
            <person name="Allen J.L."/>
            <person name="Pfeffer B."/>
        </authorList>
    </citation>
    <scope>NUCLEOTIDE SEQUENCE</scope>
    <source>
        <strain evidence="1">Allen 5258</strain>
    </source>
</reference>
<evidence type="ECO:0000313" key="2">
    <source>
        <dbReference type="Proteomes" id="UP001276659"/>
    </source>
</evidence>
<organism evidence="1 2">
    <name type="scientific">Lepraria neglecta</name>
    <dbReference type="NCBI Taxonomy" id="209136"/>
    <lineage>
        <taxon>Eukaryota</taxon>
        <taxon>Fungi</taxon>
        <taxon>Dikarya</taxon>
        <taxon>Ascomycota</taxon>
        <taxon>Pezizomycotina</taxon>
        <taxon>Lecanoromycetes</taxon>
        <taxon>OSLEUM clade</taxon>
        <taxon>Lecanoromycetidae</taxon>
        <taxon>Lecanorales</taxon>
        <taxon>Lecanorineae</taxon>
        <taxon>Stereocaulaceae</taxon>
        <taxon>Lepraria</taxon>
    </lineage>
</organism>
<evidence type="ECO:0000313" key="1">
    <source>
        <dbReference type="EMBL" id="KAK3175248.1"/>
    </source>
</evidence>
<dbReference type="Proteomes" id="UP001276659">
    <property type="component" value="Unassembled WGS sequence"/>
</dbReference>
<protein>
    <recommendedName>
        <fullName evidence="3">F-box domain-containing protein</fullName>
    </recommendedName>
</protein>
<name>A0AAE0DPZ8_9LECA</name>
<proteinExistence type="predicted"/>
<dbReference type="AlphaFoldDB" id="A0AAE0DPZ8"/>
<accession>A0AAE0DPZ8</accession>
<keyword evidence="2" id="KW-1185">Reference proteome</keyword>